<evidence type="ECO:0000313" key="9">
    <source>
        <dbReference type="Proteomes" id="UP000307808"/>
    </source>
</evidence>
<dbReference type="RefSeq" id="WP_137065869.1">
    <property type="nucleotide sequence ID" value="NZ_CP040748.1"/>
</dbReference>
<comment type="subcellular location">
    <subcellularLocation>
        <location evidence="1">Cell membrane</location>
        <topology evidence="1">Multi-pass membrane protein</topology>
    </subcellularLocation>
</comment>
<feature type="transmembrane region" description="Helical" evidence="6">
    <location>
        <begin position="39"/>
        <end position="60"/>
    </location>
</feature>
<feature type="transmembrane region" description="Helical" evidence="6">
    <location>
        <begin position="12"/>
        <end position="33"/>
    </location>
</feature>
<protein>
    <submittedName>
        <fullName evidence="8">RDD family protein</fullName>
    </submittedName>
</protein>
<evidence type="ECO:0000256" key="1">
    <source>
        <dbReference type="ARBA" id="ARBA00004651"/>
    </source>
</evidence>
<dbReference type="InterPro" id="IPR010432">
    <property type="entry name" value="RDD"/>
</dbReference>
<dbReference type="EMBL" id="SZPY01000002">
    <property type="protein sequence ID" value="TKI62600.1"/>
    <property type="molecule type" value="Genomic_DNA"/>
</dbReference>
<name>A0A4U2YNN3_9ACTN</name>
<evidence type="ECO:0000256" key="5">
    <source>
        <dbReference type="ARBA" id="ARBA00023136"/>
    </source>
</evidence>
<evidence type="ECO:0000256" key="3">
    <source>
        <dbReference type="ARBA" id="ARBA00022692"/>
    </source>
</evidence>
<organism evidence="8 9">
    <name type="scientific">Nocardioides jishulii</name>
    <dbReference type="NCBI Taxonomy" id="2575440"/>
    <lineage>
        <taxon>Bacteria</taxon>
        <taxon>Bacillati</taxon>
        <taxon>Actinomycetota</taxon>
        <taxon>Actinomycetes</taxon>
        <taxon>Propionibacteriales</taxon>
        <taxon>Nocardioidaceae</taxon>
        <taxon>Nocardioides</taxon>
    </lineage>
</organism>
<evidence type="ECO:0000256" key="6">
    <source>
        <dbReference type="SAM" id="Phobius"/>
    </source>
</evidence>
<keyword evidence="2" id="KW-1003">Cell membrane</keyword>
<proteinExistence type="predicted"/>
<comment type="caution">
    <text evidence="8">The sequence shown here is derived from an EMBL/GenBank/DDBJ whole genome shotgun (WGS) entry which is preliminary data.</text>
</comment>
<evidence type="ECO:0000313" key="8">
    <source>
        <dbReference type="EMBL" id="TKI62600.1"/>
    </source>
</evidence>
<dbReference type="PANTHER" id="PTHR36115:SF6">
    <property type="entry name" value="PROLINE-RICH ANTIGEN HOMOLOG"/>
    <property type="match status" value="1"/>
</dbReference>
<reference evidence="8 9" key="1">
    <citation type="submission" date="2019-04" db="EMBL/GenBank/DDBJ databases">
        <authorList>
            <person name="Dong K."/>
        </authorList>
    </citation>
    <scope>NUCLEOTIDE SEQUENCE [LARGE SCALE GENOMIC DNA]</scope>
    <source>
        <strain evidence="9">dk3543</strain>
    </source>
</reference>
<evidence type="ECO:0000256" key="2">
    <source>
        <dbReference type="ARBA" id="ARBA00022475"/>
    </source>
</evidence>
<dbReference type="GO" id="GO:0005886">
    <property type="term" value="C:plasma membrane"/>
    <property type="evidence" value="ECO:0007669"/>
    <property type="project" value="UniProtKB-SubCell"/>
</dbReference>
<evidence type="ECO:0000256" key="4">
    <source>
        <dbReference type="ARBA" id="ARBA00022989"/>
    </source>
</evidence>
<keyword evidence="3 6" id="KW-0812">Transmembrane</keyword>
<gene>
    <name evidence="8" type="ORF">FC770_09550</name>
</gene>
<feature type="domain" description="RDD" evidence="7">
    <location>
        <begin position="3"/>
        <end position="113"/>
    </location>
</feature>
<sequence length="129" mass="13955">MQTASWTRRILALVVDWFASIGVVMLFLGWQGWLDNPSSGLYTLGVFVLESAFGIALAGGSFGQLVTRLRVVRFDGTPRPIGLLQALLRQVLIALVIPPLVFRPDGRGLHDLAVGSAVVRLEDLASPSE</sequence>
<keyword evidence="4 6" id="KW-1133">Transmembrane helix</keyword>
<dbReference type="Proteomes" id="UP000307808">
    <property type="component" value="Unassembled WGS sequence"/>
</dbReference>
<keyword evidence="5 6" id="KW-0472">Membrane</keyword>
<evidence type="ECO:0000259" key="7">
    <source>
        <dbReference type="Pfam" id="PF06271"/>
    </source>
</evidence>
<dbReference type="OrthoDB" id="5187110at2"/>
<accession>A0A4U2YNN3</accession>
<dbReference type="AlphaFoldDB" id="A0A4U2YNN3"/>
<dbReference type="Pfam" id="PF06271">
    <property type="entry name" value="RDD"/>
    <property type="match status" value="1"/>
</dbReference>
<dbReference type="InterPro" id="IPR051791">
    <property type="entry name" value="Pra-immunoreactive"/>
</dbReference>
<keyword evidence="9" id="KW-1185">Reference proteome</keyword>
<dbReference type="PANTHER" id="PTHR36115">
    <property type="entry name" value="PROLINE-RICH ANTIGEN HOMOLOG-RELATED"/>
    <property type="match status" value="1"/>
</dbReference>